<gene>
    <name evidence="2" type="ORF">ASD8599_04078</name>
</gene>
<proteinExistence type="predicted"/>
<sequence>MSKDDQELANLKAKMERNELRARDAEARLRIIQAEIAIIDSRTKLEALRTED</sequence>
<reference evidence="2 3" key="1">
    <citation type="submission" date="2018-03" db="EMBL/GenBank/DDBJ databases">
        <authorList>
            <person name="Keele B.F."/>
        </authorList>
    </citation>
    <scope>NUCLEOTIDE SEQUENCE [LARGE SCALE GENOMIC DNA]</scope>
    <source>
        <strain evidence="2 3">CECT 8599</strain>
    </source>
</reference>
<dbReference type="EMBL" id="OMOR01000005">
    <property type="protein sequence ID" value="SPH27612.1"/>
    <property type="molecule type" value="Genomic_DNA"/>
</dbReference>
<evidence type="ECO:0000313" key="2">
    <source>
        <dbReference type="EMBL" id="SPH27612.1"/>
    </source>
</evidence>
<dbReference type="AlphaFoldDB" id="A0A2R8BPW1"/>
<keyword evidence="1" id="KW-0175">Coiled coil</keyword>
<organism evidence="2 3">
    <name type="scientific">Ascidiaceihabitans donghaensis</name>
    <dbReference type="NCBI Taxonomy" id="1510460"/>
    <lineage>
        <taxon>Bacteria</taxon>
        <taxon>Pseudomonadati</taxon>
        <taxon>Pseudomonadota</taxon>
        <taxon>Alphaproteobacteria</taxon>
        <taxon>Rhodobacterales</taxon>
        <taxon>Paracoccaceae</taxon>
        <taxon>Ascidiaceihabitans</taxon>
    </lineage>
</organism>
<feature type="coiled-coil region" evidence="1">
    <location>
        <begin position="1"/>
        <end position="35"/>
    </location>
</feature>
<protein>
    <submittedName>
        <fullName evidence="2">Uncharacterized protein</fullName>
    </submittedName>
</protein>
<accession>A0A2R8BPW1</accession>
<evidence type="ECO:0000256" key="1">
    <source>
        <dbReference type="SAM" id="Coils"/>
    </source>
</evidence>
<dbReference type="Proteomes" id="UP000244880">
    <property type="component" value="Unassembled WGS sequence"/>
</dbReference>
<evidence type="ECO:0000313" key="3">
    <source>
        <dbReference type="Proteomes" id="UP000244880"/>
    </source>
</evidence>
<name>A0A2R8BPW1_9RHOB</name>
<dbReference type="RefSeq" id="WP_181364579.1">
    <property type="nucleotide sequence ID" value="NZ_OMOR01000005.1"/>
</dbReference>
<keyword evidence="3" id="KW-1185">Reference proteome</keyword>